<protein>
    <submittedName>
        <fullName evidence="2">Uncharacterized protein</fullName>
    </submittedName>
</protein>
<dbReference type="EMBL" id="JBIAPK010000011">
    <property type="protein sequence ID" value="MFF3342778.1"/>
    <property type="molecule type" value="Genomic_DNA"/>
</dbReference>
<evidence type="ECO:0000313" key="3">
    <source>
        <dbReference type="Proteomes" id="UP001601976"/>
    </source>
</evidence>
<comment type="caution">
    <text evidence="2">The sequence shown here is derived from an EMBL/GenBank/DDBJ whole genome shotgun (WGS) entry which is preliminary data.</text>
</comment>
<feature type="region of interest" description="Disordered" evidence="1">
    <location>
        <begin position="104"/>
        <end position="123"/>
    </location>
</feature>
<accession>A0ABW6RMJ0</accession>
<dbReference type="RefSeq" id="WP_387897908.1">
    <property type="nucleotide sequence ID" value="NZ_JBIAPK010000011.1"/>
</dbReference>
<evidence type="ECO:0000256" key="1">
    <source>
        <dbReference type="SAM" id="MobiDB-lite"/>
    </source>
</evidence>
<evidence type="ECO:0000313" key="2">
    <source>
        <dbReference type="EMBL" id="MFF3342778.1"/>
    </source>
</evidence>
<dbReference type="Proteomes" id="UP001601976">
    <property type="component" value="Unassembled WGS sequence"/>
</dbReference>
<organism evidence="2 3">
    <name type="scientific">Streptomyces flavidovirens</name>
    <dbReference type="NCBI Taxonomy" id="67298"/>
    <lineage>
        <taxon>Bacteria</taxon>
        <taxon>Bacillati</taxon>
        <taxon>Actinomycetota</taxon>
        <taxon>Actinomycetes</taxon>
        <taxon>Kitasatosporales</taxon>
        <taxon>Streptomycetaceae</taxon>
        <taxon>Streptomyces</taxon>
    </lineage>
</organism>
<name>A0ABW6RMJ0_9ACTN</name>
<keyword evidence="3" id="KW-1185">Reference proteome</keyword>
<reference evidence="2 3" key="1">
    <citation type="submission" date="2024-10" db="EMBL/GenBank/DDBJ databases">
        <title>The Natural Products Discovery Center: Release of the First 8490 Sequenced Strains for Exploring Actinobacteria Biosynthetic Diversity.</title>
        <authorList>
            <person name="Kalkreuter E."/>
            <person name="Kautsar S.A."/>
            <person name="Yang D."/>
            <person name="Bader C.D."/>
            <person name="Teijaro C.N."/>
            <person name="Fluegel L."/>
            <person name="Davis C.M."/>
            <person name="Simpson J.R."/>
            <person name="Lauterbach L."/>
            <person name="Steele A.D."/>
            <person name="Gui C."/>
            <person name="Meng S."/>
            <person name="Li G."/>
            <person name="Viehrig K."/>
            <person name="Ye F."/>
            <person name="Su P."/>
            <person name="Kiefer A.F."/>
            <person name="Nichols A."/>
            <person name="Cepeda A.J."/>
            <person name="Yan W."/>
            <person name="Fan B."/>
            <person name="Jiang Y."/>
            <person name="Adhikari A."/>
            <person name="Zheng C.-J."/>
            <person name="Schuster L."/>
            <person name="Cowan T.M."/>
            <person name="Smanski M.J."/>
            <person name="Chevrette M.G."/>
            <person name="De Carvalho L.P.S."/>
            <person name="Shen B."/>
        </authorList>
    </citation>
    <scope>NUCLEOTIDE SEQUENCE [LARGE SCALE GENOMIC DNA]</scope>
    <source>
        <strain evidence="2 3">NPDC003029</strain>
    </source>
</reference>
<gene>
    <name evidence="2" type="ORF">ACFYWW_29305</name>
</gene>
<proteinExistence type="predicted"/>
<sequence length="164" mass="17025">MAFDGSLLLGRTAGQIGSRCDYEAYNALTLNLAVEIIEGRRTVEDARRLYGETAAAFVMGRSAPYAEKLLLTPPGNTTDPDESVIPQSMADQAIEKVKDAFGAARHGSSGPRLPPPNRRVSDAASSSHVACPCTFPSTVRGELAACGGVWSGAAGAPARCESAG</sequence>